<dbReference type="Gene3D" id="1.10.135.10">
    <property type="entry name" value="ATP:guanido phosphotransferase, N-terminal domain"/>
    <property type="match status" value="1"/>
</dbReference>
<evidence type="ECO:0000256" key="2">
    <source>
        <dbReference type="ARBA" id="ARBA00022679"/>
    </source>
</evidence>
<feature type="binding site" evidence="7">
    <location>
        <position position="235"/>
    </location>
    <ligand>
        <name>ATP</name>
        <dbReference type="ChEBI" id="CHEBI:30616"/>
    </ligand>
</feature>
<protein>
    <submittedName>
        <fullName evidence="11">Arginine kinase Oct f 2-like</fullName>
    </submittedName>
</protein>
<proteinExistence type="inferred from homology"/>
<dbReference type="PANTHER" id="PTHR11547">
    <property type="entry name" value="ARGININE OR CREATINE KINASE"/>
    <property type="match status" value="1"/>
</dbReference>
<evidence type="ECO:0000259" key="9">
    <source>
        <dbReference type="PROSITE" id="PS51510"/>
    </source>
</evidence>
<dbReference type="OMA" id="YLHSCPT"/>
<dbReference type="Gene3D" id="3.30.590.10">
    <property type="entry name" value="Glutamine synthetase/guanido kinase, catalytic domain"/>
    <property type="match status" value="1"/>
</dbReference>
<evidence type="ECO:0000256" key="3">
    <source>
        <dbReference type="ARBA" id="ARBA00022741"/>
    </source>
</evidence>
<keyword evidence="3 7" id="KW-0547">Nucleotide-binding</keyword>
<keyword evidence="2 7" id="KW-0808">Transferase</keyword>
<dbReference type="PROSITE" id="PS51509">
    <property type="entry name" value="PHOSPHAGEN_KINASE_N"/>
    <property type="match status" value="1"/>
</dbReference>
<dbReference type="Pfam" id="PF00217">
    <property type="entry name" value="ATP-gua_Ptrans"/>
    <property type="match status" value="1"/>
</dbReference>
<dbReference type="SUPFAM" id="SSF55931">
    <property type="entry name" value="Glutamine synthetase/guanido kinase"/>
    <property type="match status" value="1"/>
</dbReference>
<evidence type="ECO:0000256" key="5">
    <source>
        <dbReference type="ARBA" id="ARBA00022840"/>
    </source>
</evidence>
<feature type="binding site" evidence="7">
    <location>
        <begin position="128"/>
        <end position="132"/>
    </location>
    <ligand>
        <name>ATP</name>
        <dbReference type="ChEBI" id="CHEBI:30616"/>
    </ligand>
</feature>
<dbReference type="InterPro" id="IPR036802">
    <property type="entry name" value="ATP-guanido_PTrfase_N_sf"/>
</dbReference>
<dbReference type="FunFam" id="1.10.135.10:FF:000003">
    <property type="entry name" value="Three-domain arginine kinase"/>
    <property type="match status" value="1"/>
</dbReference>
<sequence>MFPVQCCSLRPDGSKEAERLYRRLQAEPNRHSLLKAHLTRERLDSHKKIKTKFGGTLAHCIRSGCLNTDSPVGIYASDPDAYKTFCDLFLPIIKDYHEVNEVNHSSKDFGAKSIIQEIFELDNDRIESTRVSVARSLEGLPFPPLLTLEKREKLENMSKAALRELRGELMGAYFSLATLTPVMTKRLDRRNLLFTNNDRFLEAAGAYKQWPDARGIYCNENKTFVAWVNESDHLRLISQAPGGDLKKAYLKLVNGVKQLENNGLRFVWKENLGDTSQRLRNEILMWLIVPQASLDPWPKAHSEYLINKYDS</sequence>
<dbReference type="InterPro" id="IPR022414">
    <property type="entry name" value="ATP-guanido_PTrfase_cat"/>
</dbReference>
<dbReference type="PANTHER" id="PTHR11547:SF38">
    <property type="entry name" value="ARGININE KINASE 1-RELATED"/>
    <property type="match status" value="1"/>
</dbReference>
<accession>A0A9W3B756</accession>
<dbReference type="GO" id="GO:0005615">
    <property type="term" value="C:extracellular space"/>
    <property type="evidence" value="ECO:0007669"/>
    <property type="project" value="TreeGrafter"/>
</dbReference>
<dbReference type="InterPro" id="IPR014746">
    <property type="entry name" value="Gln_synth/guanido_kin_cat_dom"/>
</dbReference>
<evidence type="ECO:0000256" key="7">
    <source>
        <dbReference type="PROSITE-ProRule" id="PRU00843"/>
    </source>
</evidence>
<dbReference type="GO" id="GO:0046314">
    <property type="term" value="P:phosphocreatine biosynthetic process"/>
    <property type="evidence" value="ECO:0007669"/>
    <property type="project" value="InterPro"/>
</dbReference>
<dbReference type="SUPFAM" id="SSF48034">
    <property type="entry name" value="Guanido kinase N-terminal domain"/>
    <property type="match status" value="1"/>
</dbReference>
<comment type="similarity">
    <text evidence="1 6">Belongs to the ATP:guanido phosphotransferase family.</text>
</comment>
<dbReference type="AlphaFoldDB" id="A0A9W3B756"/>
<dbReference type="RefSeq" id="XP_055895312.1">
    <property type="nucleotide sequence ID" value="XM_056039337.1"/>
</dbReference>
<keyword evidence="4 7" id="KW-0418">Kinase</keyword>
<evidence type="ECO:0000313" key="11">
    <source>
        <dbReference type="RefSeq" id="XP_055895312.1"/>
    </source>
</evidence>
<evidence type="ECO:0000256" key="4">
    <source>
        <dbReference type="ARBA" id="ARBA00022777"/>
    </source>
</evidence>
<dbReference type="GeneID" id="106070807"/>
<dbReference type="PROSITE" id="PS51510">
    <property type="entry name" value="PHOSPHAGEN_KINASE_C"/>
    <property type="match status" value="1"/>
</dbReference>
<dbReference type="Proteomes" id="UP001165740">
    <property type="component" value="Chromosome 8"/>
</dbReference>
<dbReference type="GO" id="GO:0005524">
    <property type="term" value="F:ATP binding"/>
    <property type="evidence" value="ECO:0007669"/>
    <property type="project" value="UniProtKB-UniRule"/>
</dbReference>
<comment type="caution">
    <text evidence="7">Lacks conserved residue(s) required for the propagation of feature annotation.</text>
</comment>
<keyword evidence="5 7" id="KW-0067">ATP-binding</keyword>
<dbReference type="OrthoDB" id="430219at2759"/>
<feature type="domain" description="Phosphagen kinase C-terminal" evidence="9">
    <location>
        <begin position="125"/>
        <end position="273"/>
    </location>
</feature>
<feature type="domain" description="Phosphagen kinase N-terminal" evidence="8">
    <location>
        <begin position="16"/>
        <end position="98"/>
    </location>
</feature>
<reference evidence="11" key="1">
    <citation type="submission" date="2025-08" db="UniProtKB">
        <authorList>
            <consortium name="RefSeq"/>
        </authorList>
    </citation>
    <scope>IDENTIFICATION</scope>
</reference>
<organism evidence="10 11">
    <name type="scientific">Biomphalaria glabrata</name>
    <name type="common">Bloodfluke planorb</name>
    <name type="synonym">Freshwater snail</name>
    <dbReference type="NCBI Taxonomy" id="6526"/>
    <lineage>
        <taxon>Eukaryota</taxon>
        <taxon>Metazoa</taxon>
        <taxon>Spiralia</taxon>
        <taxon>Lophotrochozoa</taxon>
        <taxon>Mollusca</taxon>
        <taxon>Gastropoda</taxon>
        <taxon>Heterobranchia</taxon>
        <taxon>Euthyneura</taxon>
        <taxon>Panpulmonata</taxon>
        <taxon>Hygrophila</taxon>
        <taxon>Lymnaeoidea</taxon>
        <taxon>Planorbidae</taxon>
        <taxon>Biomphalaria</taxon>
    </lineage>
</organism>
<gene>
    <name evidence="11" type="primary">LOC106070807</name>
</gene>
<dbReference type="GO" id="GO:0004111">
    <property type="term" value="F:creatine kinase activity"/>
    <property type="evidence" value="ECO:0007669"/>
    <property type="project" value="InterPro"/>
</dbReference>
<evidence type="ECO:0000256" key="1">
    <source>
        <dbReference type="ARBA" id="ARBA00006798"/>
    </source>
</evidence>
<dbReference type="InterPro" id="IPR022413">
    <property type="entry name" value="ATP-guanido_PTrfase_N"/>
</dbReference>
<evidence type="ECO:0000313" key="10">
    <source>
        <dbReference type="Proteomes" id="UP001165740"/>
    </source>
</evidence>
<evidence type="ECO:0000256" key="6">
    <source>
        <dbReference type="PROSITE-ProRule" id="PRU00842"/>
    </source>
</evidence>
<dbReference type="InterPro" id="IPR000749">
    <property type="entry name" value="ATP-guanido_PTrfase"/>
</dbReference>
<evidence type="ECO:0000259" key="8">
    <source>
        <dbReference type="PROSITE" id="PS51509"/>
    </source>
</evidence>
<keyword evidence="10" id="KW-1185">Reference proteome</keyword>
<name>A0A9W3B756_BIOGL</name>
<dbReference type="Pfam" id="PF02807">
    <property type="entry name" value="ATP-gua_PtransN"/>
    <property type="match status" value="1"/>
</dbReference>